<feature type="non-terminal residue" evidence="7">
    <location>
        <position position="1"/>
    </location>
</feature>
<evidence type="ECO:0000256" key="6">
    <source>
        <dbReference type="RuleBase" id="RU280813"/>
    </source>
</evidence>
<evidence type="ECO:0000256" key="1">
    <source>
        <dbReference type="ARBA" id="ARBA00004141"/>
    </source>
</evidence>
<name>A0AAN5C9D2_9BILA</name>
<feature type="non-terminal residue" evidence="7">
    <location>
        <position position="248"/>
    </location>
</feature>
<sequence length="248" mass="28155">RVINHRLSGVAGIITVCTFWFFRISAYHGDNITREMNFKIAHVSNGASIFSYTCGKFLIVLHRLFVLTSITTTDTSWSTRKTAILIFLQLSVPLICHSYFGIAPVYCENETYRGIDKTIGSIHKIINGTFYAVFMILGVTLNILAYRKLTKLSTSSITLYKQQRALFFYTATSTATHLLFVVHQFVWSYAFLSQEIELVKFSRSVQPYIYDITAFPDPIILIAFSRPVRAAIRITIFGHSEVQPAVNP</sequence>
<comment type="subcellular location">
    <subcellularLocation>
        <location evidence="1">Membrane</location>
        <topology evidence="1">Multi-pass membrane protein</topology>
    </subcellularLocation>
</comment>
<evidence type="ECO:0000256" key="4">
    <source>
        <dbReference type="ARBA" id="ARBA00022989"/>
    </source>
</evidence>
<feature type="transmembrane region" description="Helical" evidence="6">
    <location>
        <begin position="166"/>
        <end position="187"/>
    </location>
</feature>
<feature type="transmembrane region" description="Helical" evidence="6">
    <location>
        <begin position="82"/>
        <end position="105"/>
    </location>
</feature>
<dbReference type="GO" id="GO:0016020">
    <property type="term" value="C:membrane"/>
    <property type="evidence" value="ECO:0007669"/>
    <property type="project" value="UniProtKB-SubCell"/>
</dbReference>
<keyword evidence="5 6" id="KW-0472">Membrane</keyword>
<dbReference type="InterPro" id="IPR000609">
    <property type="entry name" value="7TM_GPCR_serpentine_rcpt_Srg"/>
</dbReference>
<keyword evidence="4 6" id="KW-1133">Transmembrane helix</keyword>
<keyword evidence="8" id="KW-1185">Reference proteome</keyword>
<evidence type="ECO:0000256" key="5">
    <source>
        <dbReference type="ARBA" id="ARBA00023136"/>
    </source>
</evidence>
<comment type="caution">
    <text evidence="6">Lacks conserved residue(s) required for the propagation of feature annotation.</text>
</comment>
<proteinExistence type="inferred from homology"/>
<evidence type="ECO:0000256" key="2">
    <source>
        <dbReference type="ARBA" id="ARBA00005692"/>
    </source>
</evidence>
<dbReference type="PANTHER" id="PTHR31552">
    <property type="entry name" value="SERPENTINE RECEPTOR CLASS GAMMA"/>
    <property type="match status" value="1"/>
</dbReference>
<evidence type="ECO:0000313" key="8">
    <source>
        <dbReference type="Proteomes" id="UP001328107"/>
    </source>
</evidence>
<reference evidence="8" key="1">
    <citation type="submission" date="2022-10" db="EMBL/GenBank/DDBJ databases">
        <title>Genome assembly of Pristionchus species.</title>
        <authorList>
            <person name="Yoshida K."/>
            <person name="Sommer R.J."/>
        </authorList>
    </citation>
    <scope>NUCLEOTIDE SEQUENCE [LARGE SCALE GENOMIC DNA]</scope>
    <source>
        <strain evidence="8">RS5460</strain>
    </source>
</reference>
<feature type="transmembrane region" description="Helical" evidence="6">
    <location>
        <begin position="49"/>
        <end position="70"/>
    </location>
</feature>
<feature type="transmembrane region" description="Helical" evidence="6">
    <location>
        <begin position="125"/>
        <end position="145"/>
    </location>
</feature>
<dbReference type="PANTHER" id="PTHR31552:SF31">
    <property type="entry name" value="SERPENTINE RECEPTOR CLASS GAMMA"/>
    <property type="match status" value="1"/>
</dbReference>
<keyword evidence="3 6" id="KW-0812">Transmembrane</keyword>
<evidence type="ECO:0000256" key="3">
    <source>
        <dbReference type="ARBA" id="ARBA00022692"/>
    </source>
</evidence>
<comment type="caution">
    <text evidence="7">The sequence shown here is derived from an EMBL/GenBank/DDBJ whole genome shotgun (WGS) entry which is preliminary data.</text>
</comment>
<accession>A0AAN5C9D2</accession>
<gene>
    <name evidence="7" type="ORF">PMAYCL1PPCAC_04847</name>
</gene>
<feature type="transmembrane region" description="Helical" evidence="6">
    <location>
        <begin position="7"/>
        <end position="29"/>
    </location>
</feature>
<dbReference type="GO" id="GO:0004888">
    <property type="term" value="F:transmembrane signaling receptor activity"/>
    <property type="evidence" value="ECO:0007669"/>
    <property type="project" value="InterPro"/>
</dbReference>
<organism evidence="7 8">
    <name type="scientific">Pristionchus mayeri</name>
    <dbReference type="NCBI Taxonomy" id="1317129"/>
    <lineage>
        <taxon>Eukaryota</taxon>
        <taxon>Metazoa</taxon>
        <taxon>Ecdysozoa</taxon>
        <taxon>Nematoda</taxon>
        <taxon>Chromadorea</taxon>
        <taxon>Rhabditida</taxon>
        <taxon>Rhabditina</taxon>
        <taxon>Diplogasteromorpha</taxon>
        <taxon>Diplogasteroidea</taxon>
        <taxon>Neodiplogasteridae</taxon>
        <taxon>Pristionchus</taxon>
    </lineage>
</organism>
<protein>
    <recommendedName>
        <fullName evidence="6">Serpentine receptor class gamma</fullName>
    </recommendedName>
</protein>
<evidence type="ECO:0000313" key="7">
    <source>
        <dbReference type="EMBL" id="GMR34652.1"/>
    </source>
</evidence>
<dbReference type="AlphaFoldDB" id="A0AAN5C9D2"/>
<dbReference type="Pfam" id="PF02118">
    <property type="entry name" value="Srg"/>
    <property type="match status" value="1"/>
</dbReference>
<dbReference type="GO" id="GO:0007606">
    <property type="term" value="P:sensory perception of chemical stimulus"/>
    <property type="evidence" value="ECO:0007669"/>
    <property type="project" value="UniProtKB-UniRule"/>
</dbReference>
<dbReference type="Proteomes" id="UP001328107">
    <property type="component" value="Unassembled WGS sequence"/>
</dbReference>
<comment type="similarity">
    <text evidence="2 6">Belongs to the nematode receptor-like protein srg family.</text>
</comment>
<dbReference type="EMBL" id="BTRK01000002">
    <property type="protein sequence ID" value="GMR34652.1"/>
    <property type="molecule type" value="Genomic_DNA"/>
</dbReference>